<dbReference type="AlphaFoldDB" id="A0A4R8V898"/>
<dbReference type="Proteomes" id="UP000298252">
    <property type="component" value="Unassembled WGS sequence"/>
</dbReference>
<keyword evidence="5" id="KW-1185">Reference proteome</keyword>
<sequence>MSGYDPLLGDPTSVRSAATRYTLTADAVRESAAELRRLIASDDLGRSEAVSALVELSGDVAGRLEKLHGRYETAGSSLSAYADSLETAQTMARQAIDARDYAAGEAATAQSWADHYSDAASEATDPADQIDAQRLALAHESVVDDLTVQLAATLQNYHDAVALRDTAAAVAAERIATAIDQDGLNDSLWDNFSGWVAENAAVLTSIKNILGYLAAGLAILSLFFPLLIPFALAIAGATALLSLVLASTGQISWIEFGLDALTFASLGVAAIAGVALKGTMAALKSTRVAHLTGLGTSKNPLRSVTASFNGVLPSKVGTANKVVWYREVFSTKGVANAKASRVLNNARAGAGGPGDDLLVGLGKVNIGFQRVELAIPSLLKGANLALDQLGLPAQVLNPVMPDAIDNVLNAGASLDDWYKQVNDQATWRVGSSW</sequence>
<evidence type="ECO:0000313" key="3">
    <source>
        <dbReference type="EMBL" id="TFB77837.1"/>
    </source>
</evidence>
<dbReference type="Proteomes" id="UP000199639">
    <property type="component" value="Unassembled WGS sequence"/>
</dbReference>
<keyword evidence="1" id="KW-1133">Transmembrane helix</keyword>
<feature type="transmembrane region" description="Helical" evidence="1">
    <location>
        <begin position="212"/>
        <end position="245"/>
    </location>
</feature>
<evidence type="ECO:0000313" key="5">
    <source>
        <dbReference type="Proteomes" id="UP000298252"/>
    </source>
</evidence>
<evidence type="ECO:0000256" key="1">
    <source>
        <dbReference type="SAM" id="Phobius"/>
    </source>
</evidence>
<dbReference type="EMBL" id="FNIB01000005">
    <property type="protein sequence ID" value="SDN47841.1"/>
    <property type="molecule type" value="Genomic_DNA"/>
</dbReference>
<name>A0A4R8V898_9MICO</name>
<dbReference type="STRING" id="1424659.SAMN05216368_105330"/>
<keyword evidence="1" id="KW-0472">Membrane</keyword>
<gene>
    <name evidence="3" type="ORF">E3O21_09390</name>
    <name evidence="2" type="ORF">SAMN05216368_105330</name>
</gene>
<keyword evidence="1" id="KW-0812">Transmembrane</keyword>
<reference evidence="3 5" key="2">
    <citation type="submission" date="2019-03" db="EMBL/GenBank/DDBJ databases">
        <title>Genomics of glacier-inhabiting Cryobacterium strains.</title>
        <authorList>
            <person name="Liu Q."/>
            <person name="Xin Y.-H."/>
        </authorList>
    </citation>
    <scope>NUCLEOTIDE SEQUENCE [LARGE SCALE GENOMIC DNA]</scope>
    <source>
        <strain evidence="3 5">Hh8</strain>
    </source>
</reference>
<proteinExistence type="predicted"/>
<protein>
    <submittedName>
        <fullName evidence="2">Uncharacterized protein</fullName>
    </submittedName>
</protein>
<organism evidence="2 4">
    <name type="scientific">Cryobacterium flavum</name>
    <dbReference type="NCBI Taxonomy" id="1424659"/>
    <lineage>
        <taxon>Bacteria</taxon>
        <taxon>Bacillati</taxon>
        <taxon>Actinomycetota</taxon>
        <taxon>Actinomycetes</taxon>
        <taxon>Micrococcales</taxon>
        <taxon>Microbacteriaceae</taxon>
        <taxon>Cryobacterium</taxon>
    </lineage>
</organism>
<evidence type="ECO:0000313" key="4">
    <source>
        <dbReference type="Proteomes" id="UP000199639"/>
    </source>
</evidence>
<dbReference type="RefSeq" id="WP_092340489.1">
    <property type="nucleotide sequence ID" value="NZ_FNIB01000005.1"/>
</dbReference>
<accession>A0A4R8V898</accession>
<feature type="transmembrane region" description="Helical" evidence="1">
    <location>
        <begin position="251"/>
        <end position="276"/>
    </location>
</feature>
<reference evidence="2 4" key="1">
    <citation type="submission" date="2016-10" db="EMBL/GenBank/DDBJ databases">
        <authorList>
            <person name="Varghese N."/>
            <person name="Submissions S."/>
        </authorList>
    </citation>
    <scope>NUCLEOTIDE SEQUENCE [LARGE SCALE GENOMIC DNA]</scope>
    <source>
        <strain evidence="2 4">CGMCC 1.11215</strain>
    </source>
</reference>
<evidence type="ECO:0000313" key="2">
    <source>
        <dbReference type="EMBL" id="SDN47841.1"/>
    </source>
</evidence>
<dbReference type="EMBL" id="SOFD01000024">
    <property type="protein sequence ID" value="TFB77837.1"/>
    <property type="molecule type" value="Genomic_DNA"/>
</dbReference>